<evidence type="ECO:0000259" key="11">
    <source>
        <dbReference type="Pfam" id="PF00133"/>
    </source>
</evidence>
<feature type="short sequence motif" description="'KMSKS' region" evidence="10">
    <location>
        <begin position="587"/>
        <end position="591"/>
    </location>
</feature>
<dbReference type="InterPro" id="IPR002301">
    <property type="entry name" value="Ile-tRNA-ligase"/>
</dbReference>
<evidence type="ECO:0000256" key="4">
    <source>
        <dbReference type="ARBA" id="ARBA00022741"/>
    </source>
</evidence>
<sequence>MGKNYYKNSLNIFNSDFAMKANLTEKDKFYADFWEKNHIYQKILSKRYNSPRFILHDGPPYANGDIHIGHALNKVLKDIIVRYKTMAGFYSPFVPGWDTHGLPIENKIINQIESKSVLEIRKKSNEFANSQILAQMLQFKKLNLLTDFKKIYKTNTPDYEAKQLKLFKKMVGDGLVYRALKPIFWSPSSQSALAEAEIEYLIHKSPSLFISFNIKKGNNFVNINDKLVIWTTTPWTLIANSGVAVGLNFNYIRLKSGENFYILAENLLEKLSTTFGWKDYKIIASFTGKSILGIEYLHPIFEKFCPVVSGKHVTLDAGSGLVHLAPLFGEDDYWIGRENNLEMVMHVNDDGKFNENAGQFSGLFYADSNKLITEFLDKKSAILNLSFIKHSFPHDWRTLKPVIYRGTPQWFVSVEKIKKKLENAIEKIDFPEIWLKNRLKKMIIDRKDWLISRQRSWGIPLIIFYDQNKKPVLDKPEIFDHIISLVEKHGSSIWYEKTVDELLPREYQNLGWTKENNILDVWFDSGVSFLAANIDGEKAPFDIYFEGSDQYRGWFNSSLINSVIYFGFSPYKKLLSHGFVVDSKGNKMSKSKGNGVDPIVILNKYGCDIFRLWVANSEYYNDVVYSESIFEQNVEIYRKIRNTIRFLITNLVDFEPKKYELTEIDLYIYNKIQKLKNEIILNYDQNRFVRVVKIINNFIIEFSNFYLSIVKDILYADKKNSLKRRQIQYNLYEILIVLNIAIAPIMPTTAEEIYYHVQKENKQISVHMEDFFKKSNFDEKLDTKWEKFFQIKNSIYQLIEQKIQAKEIRRPNEVGVLINTKSDFIKSLDLVKLLMVAKVDFCDDKTEILLLNWKKCPRCWNHFEQIDNVCQRCSEVLNETHNTKNN</sequence>
<feature type="binding site" evidence="10">
    <location>
        <position position="873"/>
    </location>
    <ligand>
        <name>Zn(2+)</name>
        <dbReference type="ChEBI" id="CHEBI:29105"/>
    </ligand>
</feature>
<dbReference type="InterPro" id="IPR014729">
    <property type="entry name" value="Rossmann-like_a/b/a_fold"/>
</dbReference>
<feature type="binding site" evidence="10">
    <location>
        <position position="859"/>
    </location>
    <ligand>
        <name>Zn(2+)</name>
        <dbReference type="ChEBI" id="CHEBI:29105"/>
    </ligand>
</feature>
<evidence type="ECO:0000256" key="9">
    <source>
        <dbReference type="ARBA" id="ARBA00048359"/>
    </source>
</evidence>
<dbReference type="Pfam" id="PF08264">
    <property type="entry name" value="Anticodon_1"/>
    <property type="match status" value="1"/>
</dbReference>
<keyword evidence="10" id="KW-0479">Metal-binding</keyword>
<evidence type="ECO:0000256" key="3">
    <source>
        <dbReference type="ARBA" id="ARBA00022598"/>
    </source>
</evidence>
<evidence type="ECO:0000313" key="14">
    <source>
        <dbReference type="Proteomes" id="UP000031129"/>
    </source>
</evidence>
<dbReference type="InterPro" id="IPR013155">
    <property type="entry name" value="M/V/L/I-tRNA-synth_anticd-bd"/>
</dbReference>
<comment type="function">
    <text evidence="8 10">Catalyzes the attachment of isoleucine to tRNA(Ile). As IleRS can inadvertently accommodate and process structurally similar amino acids such as valine, to avoid such errors it has two additional distinct tRNA(Ile)-dependent editing activities. One activity is designated as 'pretransfer' editing and involves the hydrolysis of activated Val-AMP. The other activity is designated 'posttransfer' editing and involves deacylation of mischarged Val-tRNA(Ile).</text>
</comment>
<dbReference type="HAMAP" id="MF_02002">
    <property type="entry name" value="Ile_tRNA_synth_type1"/>
    <property type="match status" value="1"/>
</dbReference>
<keyword evidence="14" id="KW-1185">Reference proteome</keyword>
<dbReference type="InterPro" id="IPR009008">
    <property type="entry name" value="Val/Leu/Ile-tRNA-synth_edit"/>
</dbReference>
<dbReference type="InterPro" id="IPR033708">
    <property type="entry name" value="Anticodon_Ile_BEm"/>
</dbReference>
<evidence type="ECO:0000256" key="7">
    <source>
        <dbReference type="ARBA" id="ARBA00023146"/>
    </source>
</evidence>
<dbReference type="NCBIfam" id="TIGR00392">
    <property type="entry name" value="ileS"/>
    <property type="match status" value="1"/>
</dbReference>
<dbReference type="Proteomes" id="UP000031129">
    <property type="component" value="Chromosome"/>
</dbReference>
<dbReference type="GO" id="GO:0002161">
    <property type="term" value="F:aminoacyl-tRNA deacylase activity"/>
    <property type="evidence" value="ECO:0007669"/>
    <property type="project" value="InterPro"/>
</dbReference>
<feature type="domain" description="Methionyl/Valyl/Leucyl/Isoleucyl-tRNA synthetase anticodon-binding" evidence="12">
    <location>
        <begin position="665"/>
        <end position="814"/>
    </location>
</feature>
<dbReference type="InterPro" id="IPR001412">
    <property type="entry name" value="aa-tRNA-synth_I_CS"/>
</dbReference>
<evidence type="ECO:0000259" key="12">
    <source>
        <dbReference type="Pfam" id="PF08264"/>
    </source>
</evidence>
<dbReference type="CDD" id="cd00818">
    <property type="entry name" value="IleRS_core"/>
    <property type="match status" value="1"/>
</dbReference>
<dbReference type="SUPFAM" id="SSF52374">
    <property type="entry name" value="Nucleotidylyl transferase"/>
    <property type="match status" value="1"/>
</dbReference>
<proteinExistence type="inferred from homology"/>
<evidence type="ECO:0000256" key="10">
    <source>
        <dbReference type="HAMAP-Rule" id="MF_02002"/>
    </source>
</evidence>
<keyword evidence="2 10" id="KW-0963">Cytoplasm</keyword>
<dbReference type="Gene3D" id="1.10.10.830">
    <property type="entry name" value="Ile-tRNA synthetase CP2 domain-like"/>
    <property type="match status" value="1"/>
</dbReference>
<dbReference type="GO" id="GO:0006428">
    <property type="term" value="P:isoleucyl-tRNA aminoacylation"/>
    <property type="evidence" value="ECO:0007669"/>
    <property type="project" value="UniProtKB-UniRule"/>
</dbReference>
<name>A0A0A8E7Q1_MESFC</name>
<dbReference type="GO" id="GO:0008270">
    <property type="term" value="F:zinc ion binding"/>
    <property type="evidence" value="ECO:0007669"/>
    <property type="project" value="UniProtKB-UniRule"/>
</dbReference>
<dbReference type="PROSITE" id="PS00178">
    <property type="entry name" value="AA_TRNA_LIGASE_I"/>
    <property type="match status" value="1"/>
</dbReference>
<evidence type="ECO:0000256" key="5">
    <source>
        <dbReference type="ARBA" id="ARBA00022840"/>
    </source>
</evidence>
<dbReference type="InterPro" id="IPR009080">
    <property type="entry name" value="tRNAsynth_Ia_anticodon-bd"/>
</dbReference>
<dbReference type="CDD" id="cd07960">
    <property type="entry name" value="Anticodon_Ia_Ile_BEm"/>
    <property type="match status" value="1"/>
</dbReference>
<dbReference type="Pfam" id="PF00133">
    <property type="entry name" value="tRNA-synt_1"/>
    <property type="match status" value="1"/>
</dbReference>
<comment type="domain">
    <text evidence="10">IleRS has two distinct active sites: one for aminoacylation and one for editing. The misactivated valine is translocated from the active site to the editing site, which sterically excludes the correctly activated isoleucine. The single editing site contains two valyl binding pockets, one specific for each substrate (Val-AMP or Val-tRNA(Ile)).</text>
</comment>
<dbReference type="InterPro" id="IPR023585">
    <property type="entry name" value="Ile-tRNA-ligase_type1"/>
</dbReference>
<feature type="short sequence motif" description="'HIGH' region" evidence="10">
    <location>
        <begin position="60"/>
        <end position="70"/>
    </location>
</feature>
<dbReference type="GO" id="GO:0005524">
    <property type="term" value="F:ATP binding"/>
    <property type="evidence" value="ECO:0007669"/>
    <property type="project" value="UniProtKB-UniRule"/>
</dbReference>
<organism evidence="13 14">
    <name type="scientific">Mesomycoplasma flocculare ATCC 27399</name>
    <dbReference type="NCBI Taxonomy" id="743971"/>
    <lineage>
        <taxon>Bacteria</taxon>
        <taxon>Bacillati</taxon>
        <taxon>Mycoplasmatota</taxon>
        <taxon>Mycoplasmoidales</taxon>
        <taxon>Metamycoplasmataceae</taxon>
        <taxon>Mesomycoplasma</taxon>
    </lineage>
</organism>
<dbReference type="SUPFAM" id="SSF47323">
    <property type="entry name" value="Anticodon-binding domain of a subclass of class I aminoacyl-tRNA synthetases"/>
    <property type="match status" value="1"/>
</dbReference>
<dbReference type="PANTHER" id="PTHR42765:SF1">
    <property type="entry name" value="ISOLEUCINE--TRNA LIGASE, MITOCHONDRIAL"/>
    <property type="match status" value="1"/>
</dbReference>
<feature type="binding site" evidence="10">
    <location>
        <position position="870"/>
    </location>
    <ligand>
        <name>Zn(2+)</name>
        <dbReference type="ChEBI" id="CHEBI:29105"/>
    </ligand>
</feature>
<dbReference type="GO" id="GO:0005829">
    <property type="term" value="C:cytosol"/>
    <property type="evidence" value="ECO:0007669"/>
    <property type="project" value="TreeGrafter"/>
</dbReference>
<dbReference type="GO" id="GO:0000049">
    <property type="term" value="F:tRNA binding"/>
    <property type="evidence" value="ECO:0007669"/>
    <property type="project" value="InterPro"/>
</dbReference>
<accession>A0A0A8E7Q1</accession>
<comment type="subunit">
    <text evidence="10">Monomer.</text>
</comment>
<dbReference type="EC" id="6.1.1.5" evidence="10"/>
<dbReference type="FunFam" id="3.40.50.620:FF:000092">
    <property type="entry name" value="Isoleucine--tRNA ligase"/>
    <property type="match status" value="1"/>
</dbReference>
<feature type="binding site" evidence="10">
    <location>
        <position position="590"/>
    </location>
    <ligand>
        <name>ATP</name>
        <dbReference type="ChEBI" id="CHEBI:30616"/>
    </ligand>
</feature>
<protein>
    <recommendedName>
        <fullName evidence="10">Isoleucine--tRNA ligase</fullName>
        <ecNumber evidence="10">6.1.1.5</ecNumber>
    </recommendedName>
    <alternativeName>
        <fullName evidence="10">Isoleucyl-tRNA synthetase</fullName>
        <shortName evidence="10">IleRS</shortName>
    </alternativeName>
</protein>
<dbReference type="EMBL" id="CP007585">
    <property type="protein sequence ID" value="AJC49607.1"/>
    <property type="molecule type" value="Genomic_DNA"/>
</dbReference>
<keyword evidence="5 10" id="KW-0067">ATP-binding</keyword>
<feature type="binding site" evidence="10">
    <location>
        <position position="856"/>
    </location>
    <ligand>
        <name>Zn(2+)</name>
        <dbReference type="ChEBI" id="CHEBI:29105"/>
    </ligand>
</feature>
<keyword evidence="3 10" id="KW-0436">Ligase</keyword>
<evidence type="ECO:0000313" key="13">
    <source>
        <dbReference type="EMBL" id="AJC49607.1"/>
    </source>
</evidence>
<dbReference type="GO" id="GO:0004822">
    <property type="term" value="F:isoleucine-tRNA ligase activity"/>
    <property type="evidence" value="ECO:0007669"/>
    <property type="project" value="UniProtKB-UniRule"/>
</dbReference>
<dbReference type="RefSeq" id="WP_002557883.1">
    <property type="nucleotide sequence ID" value="NZ_CP007585.1"/>
</dbReference>
<reference evidence="13 14" key="1">
    <citation type="journal article" date="2015" name="Genome Announc.">
        <title>Complete Genome Sequence of Mycoplasma flocculare Strain Ms42T (ATCC 27399T).</title>
        <authorList>
            <person name="Calcutt M.J."/>
            <person name="Foecking M.F."/>
            <person name="Heidari M.B."/>
            <person name="McIntosh M.A."/>
        </authorList>
    </citation>
    <scope>NUCLEOTIDE SEQUENCE [LARGE SCALE GENOMIC DNA]</scope>
    <source>
        <strain evidence="14">ATCC 27399</strain>
    </source>
</reference>
<comment type="subcellular location">
    <subcellularLocation>
        <location evidence="10">Cytoplasm</location>
    </subcellularLocation>
</comment>
<keyword evidence="6 10" id="KW-0648">Protein biosynthesis</keyword>
<dbReference type="AlphaFoldDB" id="A0A0A8E7Q1"/>
<dbReference type="PANTHER" id="PTHR42765">
    <property type="entry name" value="SOLEUCYL-TRNA SYNTHETASE"/>
    <property type="match status" value="1"/>
</dbReference>
<dbReference type="InterPro" id="IPR002300">
    <property type="entry name" value="aa-tRNA-synth_Ia"/>
</dbReference>
<feature type="binding site" evidence="10">
    <location>
        <position position="546"/>
    </location>
    <ligand>
        <name>L-isoleucyl-5'-AMP</name>
        <dbReference type="ChEBI" id="CHEBI:178002"/>
    </ligand>
</feature>
<dbReference type="InterPro" id="IPR050081">
    <property type="entry name" value="Ile-tRNA_ligase"/>
</dbReference>
<dbReference type="Gene3D" id="3.40.50.620">
    <property type="entry name" value="HUPs"/>
    <property type="match status" value="2"/>
</dbReference>
<keyword evidence="10" id="KW-0862">Zinc</keyword>
<dbReference type="STRING" id="743971.MYF_00125"/>
<evidence type="ECO:0000256" key="1">
    <source>
        <dbReference type="ARBA" id="ARBA00006887"/>
    </source>
</evidence>
<comment type="similarity">
    <text evidence="1 10">Belongs to the class-I aminoacyl-tRNA synthetase family. IleS type 1 subfamily.</text>
</comment>
<evidence type="ECO:0000256" key="8">
    <source>
        <dbReference type="ARBA" id="ARBA00025217"/>
    </source>
</evidence>
<dbReference type="PRINTS" id="PR00984">
    <property type="entry name" value="TRNASYNTHILE"/>
</dbReference>
<dbReference type="Gene3D" id="1.10.730.20">
    <property type="match status" value="1"/>
</dbReference>
<dbReference type="Gene3D" id="3.90.740.10">
    <property type="entry name" value="Valyl/Leucyl/Isoleucyl-tRNA synthetase, editing domain"/>
    <property type="match status" value="1"/>
</dbReference>
<dbReference type="KEGG" id="mfq:MYF_00125"/>
<evidence type="ECO:0000256" key="2">
    <source>
        <dbReference type="ARBA" id="ARBA00022490"/>
    </source>
</evidence>
<evidence type="ECO:0000256" key="6">
    <source>
        <dbReference type="ARBA" id="ARBA00022917"/>
    </source>
</evidence>
<comment type="cofactor">
    <cofactor evidence="10">
        <name>Zn(2+)</name>
        <dbReference type="ChEBI" id="CHEBI:29105"/>
    </cofactor>
    <text evidence="10">Binds 1 zinc ion per subunit.</text>
</comment>
<dbReference type="HOGENOM" id="CLU_001493_7_1_14"/>
<dbReference type="SUPFAM" id="SSF50677">
    <property type="entry name" value="ValRS/IleRS/LeuRS editing domain"/>
    <property type="match status" value="1"/>
</dbReference>
<keyword evidence="4 10" id="KW-0547">Nucleotide-binding</keyword>
<keyword evidence="7 10" id="KW-0030">Aminoacyl-tRNA synthetase</keyword>
<gene>
    <name evidence="10 13" type="primary">ileS</name>
    <name evidence="13" type="ORF">MYF_00125</name>
</gene>
<dbReference type="OrthoDB" id="9810365at2"/>
<feature type="domain" description="Aminoacyl-tRNA synthetase class Ia" evidence="11">
    <location>
        <begin position="32"/>
        <end position="623"/>
    </location>
</feature>
<comment type="catalytic activity">
    <reaction evidence="9 10">
        <text>tRNA(Ile) + L-isoleucine + ATP = L-isoleucyl-tRNA(Ile) + AMP + diphosphate</text>
        <dbReference type="Rhea" id="RHEA:11060"/>
        <dbReference type="Rhea" id="RHEA-COMP:9666"/>
        <dbReference type="Rhea" id="RHEA-COMP:9695"/>
        <dbReference type="ChEBI" id="CHEBI:30616"/>
        <dbReference type="ChEBI" id="CHEBI:33019"/>
        <dbReference type="ChEBI" id="CHEBI:58045"/>
        <dbReference type="ChEBI" id="CHEBI:78442"/>
        <dbReference type="ChEBI" id="CHEBI:78528"/>
        <dbReference type="ChEBI" id="CHEBI:456215"/>
        <dbReference type="EC" id="6.1.1.5"/>
    </reaction>
</comment>